<dbReference type="Pfam" id="PF11535">
    <property type="entry name" value="Calci_bind_CcbP"/>
    <property type="match status" value="1"/>
</dbReference>
<dbReference type="AlphaFoldDB" id="F8GXU8"/>
<reference evidence="1 2" key="1">
    <citation type="journal article" date="2011" name="J. Bacteriol.">
        <title>Complete genome sequence of the type strain Cupriavidus necator N-1.</title>
        <authorList>
            <person name="Poehlein A."/>
            <person name="Kusian B."/>
            <person name="Friedrich B."/>
            <person name="Daniel R."/>
            <person name="Bowien B."/>
        </authorList>
    </citation>
    <scope>NUCLEOTIDE SEQUENCE [LARGE SCALE GENOMIC DNA]</scope>
    <source>
        <strain evidence="2">ATCC 43291 / DSM 13513 / CCUG 52238 / LMG 8453 / N-1</strain>
        <plasmid evidence="1 2">pBB1</plasmid>
    </source>
</reference>
<keyword evidence="1" id="KW-0614">Plasmid</keyword>
<dbReference type="Proteomes" id="UP000006798">
    <property type="component" value="Plasmid pBB1"/>
</dbReference>
<sequence length="122" mass="14204">MAKRRIDSKREQRISMEIVVDAYTEEECAMAWYCHLEETLSFPFEARVRQTLAASPLRVSEQVCVTGLAHDQLCRFAIFVRAQHNQRDLVVPLAQLVPLRANQSTRLAVSDWHYWCDQGYSF</sequence>
<dbReference type="InterPro" id="IPR020994">
    <property type="entry name" value="Uncharacterised_Ca-bd_CcbP"/>
</dbReference>
<protein>
    <recommendedName>
        <fullName evidence="3">Calcium-binding protein</fullName>
    </recommendedName>
</protein>
<evidence type="ECO:0000313" key="2">
    <source>
        <dbReference type="Proteomes" id="UP000006798"/>
    </source>
</evidence>
<dbReference type="EMBL" id="CP002879">
    <property type="protein sequence ID" value="AEI82168.1"/>
    <property type="molecule type" value="Genomic_DNA"/>
</dbReference>
<dbReference type="RefSeq" id="WP_013959205.1">
    <property type="nucleotide sequence ID" value="NC_015727.1"/>
</dbReference>
<accession>F8GXU8</accession>
<dbReference type="KEGG" id="cnc:CNE_BB1p07510"/>
<evidence type="ECO:0000313" key="1">
    <source>
        <dbReference type="EMBL" id="AEI82168.1"/>
    </source>
</evidence>
<organism evidence="1 2">
    <name type="scientific">Cupriavidus necator (strain ATCC 43291 / DSM 13513 / CCUG 52238 / LMG 8453 / N-1)</name>
    <name type="common">Ralstonia eutropha</name>
    <dbReference type="NCBI Taxonomy" id="1042878"/>
    <lineage>
        <taxon>Bacteria</taxon>
        <taxon>Pseudomonadati</taxon>
        <taxon>Pseudomonadota</taxon>
        <taxon>Betaproteobacteria</taxon>
        <taxon>Burkholderiales</taxon>
        <taxon>Burkholderiaceae</taxon>
        <taxon>Cupriavidus</taxon>
    </lineage>
</organism>
<proteinExistence type="predicted"/>
<dbReference type="Gene3D" id="6.10.140.400">
    <property type="match status" value="2"/>
</dbReference>
<gene>
    <name evidence="1" type="ordered locus">CNE_BB1p07510</name>
</gene>
<dbReference type="GeneID" id="34311717"/>
<evidence type="ECO:0008006" key="3">
    <source>
        <dbReference type="Google" id="ProtNLM"/>
    </source>
</evidence>
<dbReference type="HOGENOM" id="CLU_159104_0_0_4"/>
<name>F8GXU8_CUPNN</name>
<geneLocation type="plasmid" evidence="1 2">
    <name>pBB1</name>
</geneLocation>